<evidence type="ECO:0000313" key="3">
    <source>
        <dbReference type="Proteomes" id="UP001548587"/>
    </source>
</evidence>
<protein>
    <submittedName>
        <fullName evidence="2">BON domain-containing protein</fullName>
    </submittedName>
</protein>
<dbReference type="Proteomes" id="UP001548587">
    <property type="component" value="Unassembled WGS sequence"/>
</dbReference>
<feature type="domain" description="BON" evidence="1">
    <location>
        <begin position="58"/>
        <end position="126"/>
    </location>
</feature>
<sequence length="129" mass="13758">MTIVSALSNREEEMRHFKLAALALVPVFVVTTAAFAQSTPSVPASSATTISKKQARRANWHIETQVRKALTRTQGLATSDIRVVARGNTVTLDGTVPEQNQVQLAQNAAQVAAPAKSIVNNLSVKEAGH</sequence>
<organism evidence="2 3">
    <name type="scientific">Burkholderia sola</name>
    <dbReference type="NCBI Taxonomy" id="2843302"/>
    <lineage>
        <taxon>Bacteria</taxon>
        <taxon>Pseudomonadati</taxon>
        <taxon>Pseudomonadota</taxon>
        <taxon>Betaproteobacteria</taxon>
        <taxon>Burkholderiales</taxon>
        <taxon>Burkholderiaceae</taxon>
        <taxon>Burkholderia</taxon>
        <taxon>Burkholderia cepacia complex</taxon>
    </lineage>
</organism>
<dbReference type="Gene3D" id="3.30.1340.30">
    <property type="match status" value="1"/>
</dbReference>
<dbReference type="RefSeq" id="WP_245170277.1">
    <property type="nucleotide sequence ID" value="NZ_JBEWCH010000008.1"/>
</dbReference>
<keyword evidence="3" id="KW-1185">Reference proteome</keyword>
<comment type="caution">
    <text evidence="2">The sequence shown here is derived from an EMBL/GenBank/DDBJ whole genome shotgun (WGS) entry which is preliminary data.</text>
</comment>
<proteinExistence type="predicted"/>
<evidence type="ECO:0000259" key="1">
    <source>
        <dbReference type="PROSITE" id="PS50914"/>
    </source>
</evidence>
<dbReference type="EMBL" id="JBEWCH010000008">
    <property type="protein sequence ID" value="MET1475702.1"/>
    <property type="molecule type" value="Genomic_DNA"/>
</dbReference>
<dbReference type="InterPro" id="IPR007055">
    <property type="entry name" value="BON_dom"/>
</dbReference>
<dbReference type="PROSITE" id="PS50914">
    <property type="entry name" value="BON"/>
    <property type="match status" value="1"/>
</dbReference>
<dbReference type="Pfam" id="PF04972">
    <property type="entry name" value="BON"/>
    <property type="match status" value="1"/>
</dbReference>
<evidence type="ECO:0000313" key="2">
    <source>
        <dbReference type="EMBL" id="MET1475702.1"/>
    </source>
</evidence>
<accession>A0ABV2C9A9</accession>
<gene>
    <name evidence="2" type="ORF">ABXL37_15700</name>
</gene>
<name>A0ABV2C9A9_9BURK</name>
<reference evidence="2 3" key="1">
    <citation type="submission" date="2024-06" db="EMBL/GenBank/DDBJ databases">
        <title>Burkholderia sola in Mexico.</title>
        <authorList>
            <person name="Estrada P."/>
        </authorList>
    </citation>
    <scope>NUCLEOTIDE SEQUENCE [LARGE SCALE GENOMIC DNA]</scope>
    <source>
        <strain evidence="2 3">CpTa8-5</strain>
    </source>
</reference>